<dbReference type="InterPro" id="IPR013783">
    <property type="entry name" value="Ig-like_fold"/>
</dbReference>
<accession>A0AAU7BP51</accession>
<name>A0AAU7BP51_9FLAO</name>
<dbReference type="Pfam" id="PF06580">
    <property type="entry name" value="His_kinase"/>
    <property type="match status" value="1"/>
</dbReference>
<dbReference type="PANTHER" id="PTHR34220">
    <property type="entry name" value="SENSOR HISTIDINE KINASE YPDA"/>
    <property type="match status" value="1"/>
</dbReference>
<organism evidence="3">
    <name type="scientific">Pontimicrobium sp. SW4</name>
    <dbReference type="NCBI Taxonomy" id="3153519"/>
    <lineage>
        <taxon>Bacteria</taxon>
        <taxon>Pseudomonadati</taxon>
        <taxon>Bacteroidota</taxon>
        <taxon>Flavobacteriia</taxon>
        <taxon>Flavobacteriales</taxon>
        <taxon>Flavobacteriaceae</taxon>
        <taxon>Pontimicrobium</taxon>
    </lineage>
</organism>
<dbReference type="InterPro" id="IPR015943">
    <property type="entry name" value="WD40/YVTN_repeat-like_dom_sf"/>
</dbReference>
<keyword evidence="3" id="KW-0808">Transferase</keyword>
<dbReference type="RefSeq" id="WP_347921771.1">
    <property type="nucleotide sequence ID" value="NZ_CP157199.1"/>
</dbReference>
<evidence type="ECO:0000256" key="1">
    <source>
        <dbReference type="SAM" id="Phobius"/>
    </source>
</evidence>
<evidence type="ECO:0000259" key="2">
    <source>
        <dbReference type="Pfam" id="PF06580"/>
    </source>
</evidence>
<dbReference type="SUPFAM" id="SSF55874">
    <property type="entry name" value="ATPase domain of HSP90 chaperone/DNA topoisomerase II/histidine kinase"/>
    <property type="match status" value="1"/>
</dbReference>
<proteinExistence type="predicted"/>
<dbReference type="InterPro" id="IPR036890">
    <property type="entry name" value="HATPase_C_sf"/>
</dbReference>
<dbReference type="PANTHER" id="PTHR34220:SF7">
    <property type="entry name" value="SENSOR HISTIDINE KINASE YPDA"/>
    <property type="match status" value="1"/>
</dbReference>
<dbReference type="InterPro" id="IPR010559">
    <property type="entry name" value="Sig_transdc_His_kin_internal"/>
</dbReference>
<keyword evidence="1" id="KW-0472">Membrane</keyword>
<dbReference type="AlphaFoldDB" id="A0AAU7BP51"/>
<gene>
    <name evidence="3" type="ORF">ABGB03_08270</name>
</gene>
<dbReference type="Gene3D" id="2.130.10.10">
    <property type="entry name" value="YVTN repeat-like/Quinoprotein amine dehydrogenase"/>
    <property type="match status" value="1"/>
</dbReference>
<dbReference type="Gene3D" id="3.30.565.10">
    <property type="entry name" value="Histidine kinase-like ATPase, C-terminal domain"/>
    <property type="match status" value="1"/>
</dbReference>
<feature type="domain" description="Signal transduction histidine kinase internal region" evidence="2">
    <location>
        <begin position="415"/>
        <end position="493"/>
    </location>
</feature>
<feature type="transmembrane region" description="Helical" evidence="1">
    <location>
        <begin position="373"/>
        <end position="390"/>
    </location>
</feature>
<dbReference type="EMBL" id="CP157199">
    <property type="protein sequence ID" value="XBG59856.1"/>
    <property type="molecule type" value="Genomic_DNA"/>
</dbReference>
<dbReference type="GO" id="GO:0000155">
    <property type="term" value="F:phosphorelay sensor kinase activity"/>
    <property type="evidence" value="ECO:0007669"/>
    <property type="project" value="InterPro"/>
</dbReference>
<protein>
    <submittedName>
        <fullName evidence="3">Histidine kinase</fullName>
    </submittedName>
</protein>
<sequence length="623" mass="72442">MESDSIIWYGERKGLYKLDLKNLTSTKIKLDEPIFPPNYRNYILELELVKDTLYVGTANGLYLVNKNSHKIISKHFINGKDVKHRESSQSVQSIYPKLEKDVVWVALMNGFYRLDLRTNTHKKHTISSIWSDSLAHNFNRGYQHESNLMMPAYGLGMVAFNFKTEAFSRFETGIKYKDDWRYNIIRSAIPINDSTALVNVAKLGNAVFNNYTKTYKWLKTPDAMMDGVFLNLDRSGYVWASKRGQIFRSTIPLKTYIKPFKHIIDVSSFKANNTLVKRPNIDGYAPIQLNETERNIDIEFSISKPYVLDDFTYQYNLDESGWETITDPNDLKLYDVPVGHHNIVIRAISNTGNNLASRELSFYIYQPFYKSSYFLGLILLALLILTYFFGRYKKGRRIREEELKTSYELKLTKLEAEALRSQINPHFIFNTLNSIKYYTIKKDKHETLNFINEFSTLIRQILETSRKPLVSIDDELKTITSYIEIEKLRFSKTFNYHIDIDTSVDHHFQIPPMIIQPFIENAIWHGLMHKDGDRQLTIRIKQEVKTLILEIEDNGIGRKASNNISKKKSHKSSLGISITSNRLKQLEMLSNIKSSFEIFDLYSSNNLAIGTKVVIKFKKTTND</sequence>
<dbReference type="Gene3D" id="2.60.40.10">
    <property type="entry name" value="Immunoglobulins"/>
    <property type="match status" value="1"/>
</dbReference>
<keyword evidence="1" id="KW-1133">Transmembrane helix</keyword>
<keyword evidence="3" id="KW-0418">Kinase</keyword>
<keyword evidence="1" id="KW-0812">Transmembrane</keyword>
<evidence type="ECO:0000313" key="3">
    <source>
        <dbReference type="EMBL" id="XBG59856.1"/>
    </source>
</evidence>
<dbReference type="GO" id="GO:0016020">
    <property type="term" value="C:membrane"/>
    <property type="evidence" value="ECO:0007669"/>
    <property type="project" value="InterPro"/>
</dbReference>
<dbReference type="InterPro" id="IPR050640">
    <property type="entry name" value="Bact_2-comp_sensor_kinase"/>
</dbReference>
<reference evidence="3" key="1">
    <citation type="submission" date="2024-05" db="EMBL/GenBank/DDBJ databases">
        <title>Pontimicrobium maritimus sp. nov., isolated form sea water.</title>
        <authorList>
            <person name="Muhammad N."/>
            <person name="Vuong T.Q."/>
            <person name="Han H.L."/>
            <person name="Kim S.-G."/>
        </authorList>
    </citation>
    <scope>NUCLEOTIDE SEQUENCE</scope>
    <source>
        <strain evidence="3">SW4</strain>
    </source>
</reference>